<reference evidence="2" key="1">
    <citation type="submission" date="2022-10" db="EMBL/GenBank/DDBJ databases">
        <authorList>
            <person name="Chen Y."/>
            <person name="Dougan E. K."/>
            <person name="Chan C."/>
            <person name="Rhodes N."/>
            <person name="Thang M."/>
        </authorList>
    </citation>
    <scope>NUCLEOTIDE SEQUENCE</scope>
</reference>
<feature type="signal peptide" evidence="1">
    <location>
        <begin position="1"/>
        <end position="20"/>
    </location>
</feature>
<keyword evidence="4" id="KW-1185">Reference proteome</keyword>
<dbReference type="Gene3D" id="3.40.50.300">
    <property type="entry name" value="P-loop containing nucleotide triphosphate hydrolases"/>
    <property type="match status" value="1"/>
</dbReference>
<keyword evidence="1" id="KW-0732">Signal</keyword>
<dbReference type="InterPro" id="IPR040632">
    <property type="entry name" value="Sulfotransfer_4"/>
</dbReference>
<dbReference type="PANTHER" id="PTHR36978:SF4">
    <property type="entry name" value="P-LOOP CONTAINING NUCLEOSIDE TRIPHOSPHATE HYDROLASE PROTEIN"/>
    <property type="match status" value="1"/>
</dbReference>
<comment type="caution">
    <text evidence="2">The sequence shown here is derived from an EMBL/GenBank/DDBJ whole genome shotgun (WGS) entry which is preliminary data.</text>
</comment>
<organism evidence="2">
    <name type="scientific">Cladocopium goreaui</name>
    <dbReference type="NCBI Taxonomy" id="2562237"/>
    <lineage>
        <taxon>Eukaryota</taxon>
        <taxon>Sar</taxon>
        <taxon>Alveolata</taxon>
        <taxon>Dinophyceae</taxon>
        <taxon>Suessiales</taxon>
        <taxon>Symbiodiniaceae</taxon>
        <taxon>Cladocopium</taxon>
    </lineage>
</organism>
<dbReference type="SUPFAM" id="SSF52540">
    <property type="entry name" value="P-loop containing nucleoside triphosphate hydrolases"/>
    <property type="match status" value="1"/>
</dbReference>
<accession>A0A9P1DCW0</accession>
<dbReference type="EMBL" id="CAMXCT020004041">
    <property type="protein sequence ID" value="CAL1160792.1"/>
    <property type="molecule type" value="Genomic_DNA"/>
</dbReference>
<feature type="chain" id="PRO_5043271255" description="Sulfotransferase family protein" evidence="1">
    <location>
        <begin position="21"/>
        <end position="231"/>
    </location>
</feature>
<evidence type="ECO:0000313" key="2">
    <source>
        <dbReference type="EMBL" id="CAI4007417.1"/>
    </source>
</evidence>
<evidence type="ECO:0000256" key="1">
    <source>
        <dbReference type="SAM" id="SignalP"/>
    </source>
</evidence>
<dbReference type="EMBL" id="CAMXCT010004041">
    <property type="protein sequence ID" value="CAI4007417.1"/>
    <property type="molecule type" value="Genomic_DNA"/>
</dbReference>
<evidence type="ECO:0000313" key="4">
    <source>
        <dbReference type="Proteomes" id="UP001152797"/>
    </source>
</evidence>
<dbReference type="Proteomes" id="UP001152797">
    <property type="component" value="Unassembled WGS sequence"/>
</dbReference>
<dbReference type="PANTHER" id="PTHR36978">
    <property type="entry name" value="P-LOOP CONTAINING NUCLEOTIDE TRIPHOSPHATE HYDROLASE"/>
    <property type="match status" value="1"/>
</dbReference>
<gene>
    <name evidence="2" type="ORF">C1SCF055_LOCUS32975</name>
</gene>
<dbReference type="AlphaFoldDB" id="A0A9P1DCW0"/>
<name>A0A9P1DCW0_9DINO</name>
<dbReference type="EMBL" id="CAMXCT030004041">
    <property type="protein sequence ID" value="CAL4794729.1"/>
    <property type="molecule type" value="Genomic_DNA"/>
</dbReference>
<dbReference type="OrthoDB" id="408152at2759"/>
<dbReference type="InterPro" id="IPR027417">
    <property type="entry name" value="P-loop_NTPase"/>
</dbReference>
<proteinExistence type="predicted"/>
<sequence>MGVAGLKLASWFLCTLMVDAFKLLDVGPPRTGTQTMHEVMKILGLKPLHTGYEAESVRPALCGYLFGNGSLDDALAVFGGYDAAMDEPAMLMYEEIMAAFPEAKFLLTISDAESWFENYVELSRELRATGTISLKAFFHSLPRNCSRMQSWGCNFANPSPEDKDTCLKSYHRHIQRVQDVIPPERLLVYNWSDGWSALSHFLGTRIPEEQFPHEDLVKRNAESHIEERLKA</sequence>
<dbReference type="Pfam" id="PF17784">
    <property type="entry name" value="Sulfotransfer_4"/>
    <property type="match status" value="1"/>
</dbReference>
<evidence type="ECO:0000313" key="3">
    <source>
        <dbReference type="EMBL" id="CAL4794729.1"/>
    </source>
</evidence>
<reference evidence="3 4" key="2">
    <citation type="submission" date="2024-05" db="EMBL/GenBank/DDBJ databases">
        <authorList>
            <person name="Chen Y."/>
            <person name="Shah S."/>
            <person name="Dougan E. K."/>
            <person name="Thang M."/>
            <person name="Chan C."/>
        </authorList>
    </citation>
    <scope>NUCLEOTIDE SEQUENCE [LARGE SCALE GENOMIC DNA]</scope>
</reference>
<evidence type="ECO:0008006" key="5">
    <source>
        <dbReference type="Google" id="ProtNLM"/>
    </source>
</evidence>
<protein>
    <recommendedName>
        <fullName evidence="5">Sulfotransferase family protein</fullName>
    </recommendedName>
</protein>